<protein>
    <submittedName>
        <fullName evidence="5">Glycerate kinase</fullName>
        <ecNumber evidence="5">2.7.1.-</ecNumber>
    </submittedName>
</protein>
<dbReference type="Proteomes" id="UP000249375">
    <property type="component" value="Chromosome"/>
</dbReference>
<dbReference type="AlphaFoldDB" id="A0A5P8E757"/>
<sequence>MKILLAFDSFKDCLSAGEVCETVATLLSKDYEIISMPLSDGGEGFAQILTKQFGGKIVSVNVCGPLGKMISAEYGIVGSTAYIESASACGLQLIPHCQRNPLITTSYGVGQMVNDAVKKGCEVIALGLGGTSTNDAGVGMLQALGVKFFDEMGENIGFGGQFLKGISSFDEKEKNVPAKIVCLCDVRNIFYGSKGAAKVFARQKGATEDAVEELDEGLHHFNGLIISEKGINLQHIEGSGSAGGMAGGLHAFMGAELCHGTDVIFEKMNLETAVKNADLIITGEGKSDRQTLMGKVAYEVGRLAKKHQKRIILLSGRIEDKTVLQTVFDDVFEITPRNQTLSEAINPSNTKKNIERIIHQINFERK</sequence>
<dbReference type="KEGG" id="alq:C7Y71_006925"/>
<dbReference type="Gene3D" id="3.90.1510.10">
    <property type="entry name" value="Glycerate kinase, domain 2"/>
    <property type="match status" value="1"/>
</dbReference>
<dbReference type="PANTHER" id="PTHR21599">
    <property type="entry name" value="GLYCERATE KINASE"/>
    <property type="match status" value="1"/>
</dbReference>
<organism evidence="5 6">
    <name type="scientific">Pseudoprevotella muciniphila</name>
    <dbReference type="NCBI Taxonomy" id="2133944"/>
    <lineage>
        <taxon>Bacteria</taxon>
        <taxon>Pseudomonadati</taxon>
        <taxon>Bacteroidota</taxon>
        <taxon>Bacteroidia</taxon>
        <taxon>Bacteroidales</taxon>
        <taxon>Prevotellaceae</taxon>
        <taxon>Pseudoprevotella</taxon>
    </lineage>
</organism>
<evidence type="ECO:0000256" key="2">
    <source>
        <dbReference type="ARBA" id="ARBA00022679"/>
    </source>
</evidence>
<evidence type="ECO:0000256" key="4">
    <source>
        <dbReference type="PIRNR" id="PIRNR006078"/>
    </source>
</evidence>
<evidence type="ECO:0000313" key="5">
    <source>
        <dbReference type="EMBL" id="QFQ12772.1"/>
    </source>
</evidence>
<proteinExistence type="inferred from homology"/>
<reference evidence="5 6" key="1">
    <citation type="submission" date="2018-11" db="EMBL/GenBank/DDBJ databases">
        <authorList>
            <person name="Na S.W."/>
            <person name="Baik M."/>
        </authorList>
    </citation>
    <scope>NUCLEOTIDE SEQUENCE [LARGE SCALE GENOMIC DNA]</scope>
    <source>
        <strain evidence="5 6">E39</strain>
    </source>
</reference>
<dbReference type="InterPro" id="IPR004381">
    <property type="entry name" value="Glycerate_kinase"/>
</dbReference>
<dbReference type="EMBL" id="CP033459">
    <property type="protein sequence ID" value="QFQ12772.1"/>
    <property type="molecule type" value="Genomic_DNA"/>
</dbReference>
<comment type="similarity">
    <text evidence="1 4">Belongs to the glycerate kinase type-1 family.</text>
</comment>
<dbReference type="EC" id="2.7.1.-" evidence="5"/>
<dbReference type="PIRSF" id="PIRSF006078">
    <property type="entry name" value="GlxK"/>
    <property type="match status" value="1"/>
</dbReference>
<dbReference type="NCBIfam" id="TIGR00045">
    <property type="entry name" value="glycerate kinase"/>
    <property type="match status" value="1"/>
</dbReference>
<keyword evidence="6" id="KW-1185">Reference proteome</keyword>
<dbReference type="InterPro" id="IPR018197">
    <property type="entry name" value="Glycerate_kinase_RE-like"/>
</dbReference>
<gene>
    <name evidence="5" type="ORF">C7Y71_006925</name>
</gene>
<dbReference type="InterPro" id="IPR036129">
    <property type="entry name" value="Glycerate_kinase_sf"/>
</dbReference>
<keyword evidence="2 4" id="KW-0808">Transferase</keyword>
<dbReference type="GO" id="GO:0008887">
    <property type="term" value="F:glycerate kinase activity"/>
    <property type="evidence" value="ECO:0007669"/>
    <property type="project" value="UniProtKB-UniRule"/>
</dbReference>
<dbReference type="PANTHER" id="PTHR21599:SF0">
    <property type="entry name" value="GLYCERATE KINASE"/>
    <property type="match status" value="1"/>
</dbReference>
<evidence type="ECO:0000313" key="6">
    <source>
        <dbReference type="Proteomes" id="UP000249375"/>
    </source>
</evidence>
<dbReference type="GO" id="GO:0031388">
    <property type="term" value="P:organic acid phosphorylation"/>
    <property type="evidence" value="ECO:0007669"/>
    <property type="project" value="UniProtKB-UniRule"/>
</dbReference>
<dbReference type="Gene3D" id="3.40.50.10350">
    <property type="entry name" value="Glycerate kinase, domain 1"/>
    <property type="match status" value="1"/>
</dbReference>
<keyword evidence="3 4" id="KW-0418">Kinase</keyword>
<evidence type="ECO:0000256" key="3">
    <source>
        <dbReference type="ARBA" id="ARBA00022777"/>
    </source>
</evidence>
<dbReference type="SUPFAM" id="SSF110738">
    <property type="entry name" value="Glycerate kinase I"/>
    <property type="match status" value="1"/>
</dbReference>
<accession>A0A5P8E757</accession>
<dbReference type="RefSeq" id="WP_111898338.1">
    <property type="nucleotide sequence ID" value="NZ_CP033459.1"/>
</dbReference>
<evidence type="ECO:0000256" key="1">
    <source>
        <dbReference type="ARBA" id="ARBA00006284"/>
    </source>
</evidence>
<dbReference type="InterPro" id="IPR018193">
    <property type="entry name" value="Glyc_kinase_flavodox-like_fold"/>
</dbReference>
<dbReference type="Pfam" id="PF02595">
    <property type="entry name" value="Gly_kinase"/>
    <property type="match status" value="1"/>
</dbReference>
<dbReference type="OrthoDB" id="9774290at2"/>
<name>A0A5P8E757_9BACT</name>